<keyword evidence="1" id="KW-0328">Glycosyltransferase</keyword>
<dbReference type="InterPro" id="IPR028098">
    <property type="entry name" value="Glyco_trans_4-like_N"/>
</dbReference>
<evidence type="ECO:0000313" key="6">
    <source>
        <dbReference type="Proteomes" id="UP000010471"/>
    </source>
</evidence>
<dbReference type="PANTHER" id="PTHR12526:SF510">
    <property type="entry name" value="D-INOSITOL 3-PHOSPHATE GLYCOSYLTRANSFERASE"/>
    <property type="match status" value="1"/>
</dbReference>
<keyword evidence="2 5" id="KW-0808">Transferase</keyword>
<name>K9W6P9_9CYAN</name>
<evidence type="ECO:0000256" key="2">
    <source>
        <dbReference type="ARBA" id="ARBA00022679"/>
    </source>
</evidence>
<evidence type="ECO:0000313" key="5">
    <source>
        <dbReference type="EMBL" id="AFZ16040.1"/>
    </source>
</evidence>
<dbReference type="PATRIC" id="fig|1173027.3.peg.105"/>
<dbReference type="EMBL" id="CP003630">
    <property type="protein sequence ID" value="AFZ16040.1"/>
    <property type="molecule type" value="Genomic_DNA"/>
</dbReference>
<dbReference type="OrthoDB" id="516698at2"/>
<dbReference type="RefSeq" id="WP_015180204.1">
    <property type="nucleotide sequence ID" value="NC_019738.1"/>
</dbReference>
<dbReference type="eggNOG" id="COG0438">
    <property type="taxonomic scope" value="Bacteria"/>
</dbReference>
<dbReference type="CDD" id="cd03801">
    <property type="entry name" value="GT4_PimA-like"/>
    <property type="match status" value="1"/>
</dbReference>
<dbReference type="STRING" id="1173027.Mic7113_0100"/>
<accession>K9W6P9</accession>
<dbReference type="Proteomes" id="UP000010471">
    <property type="component" value="Chromosome"/>
</dbReference>
<dbReference type="PANTHER" id="PTHR12526">
    <property type="entry name" value="GLYCOSYLTRANSFERASE"/>
    <property type="match status" value="1"/>
</dbReference>
<feature type="domain" description="Glycosyl transferase family 1" evidence="3">
    <location>
        <begin position="191"/>
        <end position="351"/>
    </location>
</feature>
<dbReference type="GO" id="GO:0016757">
    <property type="term" value="F:glycosyltransferase activity"/>
    <property type="evidence" value="ECO:0007669"/>
    <property type="project" value="UniProtKB-KW"/>
</dbReference>
<organism evidence="5 6">
    <name type="scientific">Allocoleopsis franciscana PCC 7113</name>
    <dbReference type="NCBI Taxonomy" id="1173027"/>
    <lineage>
        <taxon>Bacteria</taxon>
        <taxon>Bacillati</taxon>
        <taxon>Cyanobacteriota</taxon>
        <taxon>Cyanophyceae</taxon>
        <taxon>Coleofasciculales</taxon>
        <taxon>Coleofasciculaceae</taxon>
        <taxon>Allocoleopsis</taxon>
        <taxon>Allocoleopsis franciscana</taxon>
    </lineage>
</organism>
<dbReference type="Gene3D" id="3.40.50.2000">
    <property type="entry name" value="Glycogen Phosphorylase B"/>
    <property type="match status" value="2"/>
</dbReference>
<dbReference type="SUPFAM" id="SSF53756">
    <property type="entry name" value="UDP-Glycosyltransferase/glycogen phosphorylase"/>
    <property type="match status" value="1"/>
</dbReference>
<evidence type="ECO:0000259" key="3">
    <source>
        <dbReference type="Pfam" id="PF00534"/>
    </source>
</evidence>
<keyword evidence="6" id="KW-1185">Reference proteome</keyword>
<dbReference type="KEGG" id="mic:Mic7113_0100"/>
<gene>
    <name evidence="5" type="ORF">Mic7113_0100</name>
</gene>
<dbReference type="InterPro" id="IPR001296">
    <property type="entry name" value="Glyco_trans_1"/>
</dbReference>
<dbReference type="HOGENOM" id="CLU_009583_2_5_3"/>
<evidence type="ECO:0000256" key="1">
    <source>
        <dbReference type="ARBA" id="ARBA00022676"/>
    </source>
</evidence>
<protein>
    <submittedName>
        <fullName evidence="5">Glycosyltransferase</fullName>
    </submittedName>
</protein>
<evidence type="ECO:0000259" key="4">
    <source>
        <dbReference type="Pfam" id="PF13439"/>
    </source>
</evidence>
<proteinExistence type="predicted"/>
<dbReference type="AlphaFoldDB" id="K9W6P9"/>
<dbReference type="Pfam" id="PF13439">
    <property type="entry name" value="Glyco_transf_4"/>
    <property type="match status" value="1"/>
</dbReference>
<sequence>MKLCIITPWVVKGNGQGRVNYEIAWEAIRRGYHVTLLASHVAPELQQNSQVNSVQFSVKKLPTELLNEIIFAWRSAQWLRQHRQEFDLVLANGAVTWAASDVNLVPFVHGAWLQSPLHISRGRRDVYGFYQWLYTVLNARWEKNAFLQAKVVVAVSHRVQQELVDIGIAKEAIEVIWCGVGLEEFFPGAGNRKKFGLPEDVPLALFIGDIRINRKNLDTVLHAMVDVPELHLAVVGILEGSPYPQLAEQLGLSDRVHFLDNPSGIVPELMRSVDIFVFPSRYEPFGLVVIEAMASGLPIVTAITTGASELISPECGVVLSDTEDRKGLAEALCQLASNPELRHRMGKAARSVAEDHSWQKMAQRYVDRFEELSKR</sequence>
<feature type="domain" description="Glycosyltransferase subfamily 4-like N-terminal" evidence="4">
    <location>
        <begin position="14"/>
        <end position="183"/>
    </location>
</feature>
<reference evidence="5 6" key="1">
    <citation type="submission" date="2012-06" db="EMBL/GenBank/DDBJ databases">
        <title>Finished chromosome of genome of Microcoleus sp. PCC 7113.</title>
        <authorList>
            <consortium name="US DOE Joint Genome Institute"/>
            <person name="Gugger M."/>
            <person name="Coursin T."/>
            <person name="Rippka R."/>
            <person name="Tandeau De Marsac N."/>
            <person name="Huntemann M."/>
            <person name="Wei C.-L."/>
            <person name="Han J."/>
            <person name="Detter J.C."/>
            <person name="Han C."/>
            <person name="Tapia R."/>
            <person name="Chen A."/>
            <person name="Kyrpides N."/>
            <person name="Mavromatis K."/>
            <person name="Markowitz V."/>
            <person name="Szeto E."/>
            <person name="Ivanova N."/>
            <person name="Pagani I."/>
            <person name="Pati A."/>
            <person name="Goodwin L."/>
            <person name="Nordberg H.P."/>
            <person name="Cantor M.N."/>
            <person name="Hua S.X."/>
            <person name="Woyke T."/>
            <person name="Kerfeld C.A."/>
        </authorList>
    </citation>
    <scope>NUCLEOTIDE SEQUENCE [LARGE SCALE GENOMIC DNA]</scope>
    <source>
        <strain evidence="5 6">PCC 7113</strain>
    </source>
</reference>
<dbReference type="Pfam" id="PF00534">
    <property type="entry name" value="Glycos_transf_1"/>
    <property type="match status" value="1"/>
</dbReference>